<dbReference type="GO" id="GO:0043743">
    <property type="term" value="F:LPPG:FO 2-phospho-L-lactate transferase activity"/>
    <property type="evidence" value="ECO:0007669"/>
    <property type="project" value="InterPro"/>
</dbReference>
<reference evidence="2" key="1">
    <citation type="journal article" date="2017" name="Nucleic Acids Res.">
        <title>Proteogenomics produces comprehensive and highly accurate protein-coding gene annotation in a complete genome assembly of Malassezia sympodialis.</title>
        <authorList>
            <person name="Zhu Y."/>
            <person name="Engstroem P.G."/>
            <person name="Tellgren-Roth C."/>
            <person name="Baudo C.D."/>
            <person name="Kennell J.C."/>
            <person name="Sun S."/>
            <person name="Billmyre R.B."/>
            <person name="Schroeder M.S."/>
            <person name="Andersson A."/>
            <person name="Holm T."/>
            <person name="Sigurgeirsson B."/>
            <person name="Wu G."/>
            <person name="Sankaranarayanan S.R."/>
            <person name="Siddharthan R."/>
            <person name="Sanyal K."/>
            <person name="Lundeberg J."/>
            <person name="Nystedt B."/>
            <person name="Boekhout T."/>
            <person name="Dawson T.L. Jr."/>
            <person name="Heitman J."/>
            <person name="Scheynius A."/>
            <person name="Lehtioe J."/>
        </authorList>
    </citation>
    <scope>NUCLEOTIDE SEQUENCE [LARGE SCALE GENOMIC DNA]</scope>
    <source>
        <strain evidence="2">ATCC 42132</strain>
    </source>
</reference>
<dbReference type="Proteomes" id="UP000186303">
    <property type="component" value="Chromosome 2"/>
</dbReference>
<dbReference type="OrthoDB" id="10267139at2759"/>
<dbReference type="InterPro" id="IPR038136">
    <property type="entry name" value="CofD-like_dom_sf"/>
</dbReference>
<dbReference type="InterPro" id="IPR002882">
    <property type="entry name" value="CofD"/>
</dbReference>
<gene>
    <name evidence="1" type="ORF">MSYG_1677</name>
</gene>
<evidence type="ECO:0000313" key="1">
    <source>
        <dbReference type="EMBL" id="SHO77336.1"/>
    </source>
</evidence>
<dbReference type="AlphaFoldDB" id="A0A1M8A4H3"/>
<sequence>MLDQLGQVLVISGGSGYNDLIEVTPSAIYVIPGMFDVFTMSVRQWRYVTRRIDRSNAWGIGSSSEIIRVLGGPSIGDIRSRLVRLALLAAKRGENKNDLGSPGSREALQKLLAYRLPMGGPIKEIKQEWMEIIEGKHRLWRGIDSERRECVRGFLVQFHSDILHRAHRNFNFRGGSIGNFFLVAMQRFFRSIQSAIFLFSALTDISSVLPGCYVVPAINTNKTTTIAAKLTDGKTLVGQCEISHPSLDSIMTPTKPAKPPQRSRRFSTELQDSVLGLGESPRLHQLLLRSTSMSQGFQTESSLNDMDGSDFSDEVDDLFEDDAFDIPDVSEVMGNLMYGSKDQAIPLSAPIERLFYVNSYRNEVFPAPNTAYLTGLQRCTTLVYSCGSLWSSIIPCLVLCGIPKAIARSPQLKYKVLLLNTRHDRESYGLIATDFINIISRSLNYVHALDTPGAEPFNVRDYITHVVYVRQGRIDPCVETLENLGIRCIGVDADEADPRLDEHLLYAAFEEMVLM</sequence>
<dbReference type="Gene3D" id="3.40.50.10680">
    <property type="entry name" value="CofD-like domains"/>
    <property type="match status" value="1"/>
</dbReference>
<accession>A0A1M8A4H3</accession>
<protein>
    <submittedName>
        <fullName evidence="1">Uncharacterized protein</fullName>
    </submittedName>
</protein>
<dbReference type="PANTHER" id="PTHR31240">
    <property type="entry name" value="MATERNAL EFFECT EMBRYO ARREST 18"/>
    <property type="match status" value="1"/>
</dbReference>
<dbReference type="SUPFAM" id="SSF142338">
    <property type="entry name" value="CofD-like"/>
    <property type="match status" value="1"/>
</dbReference>
<dbReference type="EMBL" id="LT671822">
    <property type="protein sequence ID" value="SHO77336.1"/>
    <property type="molecule type" value="Genomic_DNA"/>
</dbReference>
<dbReference type="PANTHER" id="PTHR31240:SF0">
    <property type="entry name" value="MATERNAL EFFECT EMBRYO ARREST 18"/>
    <property type="match status" value="1"/>
</dbReference>
<dbReference type="Pfam" id="PF01933">
    <property type="entry name" value="CofD"/>
    <property type="match status" value="1"/>
</dbReference>
<name>A0A1M8A4H3_MALS4</name>
<dbReference type="VEuPathDB" id="FungiDB:MSYG_1677"/>
<evidence type="ECO:0000313" key="2">
    <source>
        <dbReference type="Proteomes" id="UP000186303"/>
    </source>
</evidence>
<keyword evidence="2" id="KW-1185">Reference proteome</keyword>
<dbReference type="OMA" id="EWMDILE"/>
<organism evidence="1 2">
    <name type="scientific">Malassezia sympodialis (strain ATCC 42132)</name>
    <name type="common">Atopic eczema-associated yeast</name>
    <dbReference type="NCBI Taxonomy" id="1230383"/>
    <lineage>
        <taxon>Eukaryota</taxon>
        <taxon>Fungi</taxon>
        <taxon>Dikarya</taxon>
        <taxon>Basidiomycota</taxon>
        <taxon>Ustilaginomycotina</taxon>
        <taxon>Malasseziomycetes</taxon>
        <taxon>Malasseziales</taxon>
        <taxon>Malasseziaceae</taxon>
        <taxon>Malassezia</taxon>
    </lineage>
</organism>
<proteinExistence type="predicted"/>
<dbReference type="STRING" id="1230383.A0A1M8A4H3"/>